<dbReference type="AlphaFoldDB" id="A0A4S8K651"/>
<dbReference type="InterPro" id="IPR029055">
    <property type="entry name" value="Ntn_hydrolases_N"/>
</dbReference>
<dbReference type="STRING" id="52838.A0A4S8K651"/>
<dbReference type="GO" id="GO:0019773">
    <property type="term" value="C:proteasome core complex, alpha-subunit complex"/>
    <property type="evidence" value="ECO:0007669"/>
    <property type="project" value="InterPro"/>
</dbReference>
<dbReference type="InterPro" id="IPR000426">
    <property type="entry name" value="Proteasome_asu_N"/>
</dbReference>
<sequence length="150" mass="16357">MLLTRTEYDRGGKTFSAEGRLSQVEFAIELGSTAIALKTKECVVLAVDACRYFTDPSGTFWQCNAKAIGSGSEGADSNIIGSLMNWIVQLPQQIAFPVVGALSTGIVCTGECEMLNWCCKEYDLLSLIVWEGRLEMGAKDATIKFDRCIP</sequence>
<dbReference type="SMART" id="SM00948">
    <property type="entry name" value="Proteasome_A_N"/>
    <property type="match status" value="1"/>
</dbReference>
<dbReference type="InterPro" id="IPR050115">
    <property type="entry name" value="Proteasome_alpha"/>
</dbReference>
<gene>
    <name evidence="3" type="ORF">C4D60_Mb08t24090</name>
</gene>
<protein>
    <recommendedName>
        <fullName evidence="2">Proteasome alpha-type subunits domain-containing protein</fullName>
    </recommendedName>
</protein>
<dbReference type="SUPFAM" id="SSF56235">
    <property type="entry name" value="N-terminal nucleophile aminohydrolases (Ntn hydrolases)"/>
    <property type="match status" value="1"/>
</dbReference>
<dbReference type="Proteomes" id="UP000317650">
    <property type="component" value="Chromosome 8"/>
</dbReference>
<accession>A0A4S8K651</accession>
<evidence type="ECO:0000256" key="1">
    <source>
        <dbReference type="ARBA" id="ARBA00022942"/>
    </source>
</evidence>
<organism evidence="3 4">
    <name type="scientific">Musa balbisiana</name>
    <name type="common">Banana</name>
    <dbReference type="NCBI Taxonomy" id="52838"/>
    <lineage>
        <taxon>Eukaryota</taxon>
        <taxon>Viridiplantae</taxon>
        <taxon>Streptophyta</taxon>
        <taxon>Embryophyta</taxon>
        <taxon>Tracheophyta</taxon>
        <taxon>Spermatophyta</taxon>
        <taxon>Magnoliopsida</taxon>
        <taxon>Liliopsida</taxon>
        <taxon>Zingiberales</taxon>
        <taxon>Musaceae</taxon>
        <taxon>Musa</taxon>
    </lineage>
</organism>
<evidence type="ECO:0000313" key="3">
    <source>
        <dbReference type="EMBL" id="THU70353.1"/>
    </source>
</evidence>
<dbReference type="Gene3D" id="3.60.20.10">
    <property type="entry name" value="Glutamine Phosphoribosylpyrophosphate, subunit 1, domain 1"/>
    <property type="match status" value="1"/>
</dbReference>
<keyword evidence="1" id="KW-0647">Proteasome</keyword>
<dbReference type="EMBL" id="PYDT01000002">
    <property type="protein sequence ID" value="THU70353.1"/>
    <property type="molecule type" value="Genomic_DNA"/>
</dbReference>
<keyword evidence="4" id="KW-1185">Reference proteome</keyword>
<evidence type="ECO:0000313" key="4">
    <source>
        <dbReference type="Proteomes" id="UP000317650"/>
    </source>
</evidence>
<dbReference type="GO" id="GO:0006511">
    <property type="term" value="P:ubiquitin-dependent protein catabolic process"/>
    <property type="evidence" value="ECO:0007669"/>
    <property type="project" value="InterPro"/>
</dbReference>
<comment type="caution">
    <text evidence="3">The sequence shown here is derived from an EMBL/GenBank/DDBJ whole genome shotgun (WGS) entry which is preliminary data.</text>
</comment>
<name>A0A4S8K651_MUSBA</name>
<evidence type="ECO:0000259" key="2">
    <source>
        <dbReference type="SMART" id="SM00948"/>
    </source>
</evidence>
<dbReference type="PANTHER" id="PTHR11599">
    <property type="entry name" value="PROTEASOME SUBUNIT ALPHA/BETA"/>
    <property type="match status" value="1"/>
</dbReference>
<feature type="domain" description="Proteasome alpha-type subunits" evidence="2">
    <location>
        <begin position="8"/>
        <end position="30"/>
    </location>
</feature>
<proteinExistence type="predicted"/>
<reference evidence="3 4" key="1">
    <citation type="journal article" date="2019" name="Nat. Plants">
        <title>Genome sequencing of Musa balbisiana reveals subgenome evolution and function divergence in polyploid bananas.</title>
        <authorList>
            <person name="Yao X."/>
        </authorList>
    </citation>
    <scope>NUCLEOTIDE SEQUENCE [LARGE SCALE GENOMIC DNA]</scope>
    <source>
        <strain evidence="4">cv. DH-PKW</strain>
        <tissue evidence="3">Leaves</tissue>
    </source>
</reference>